<dbReference type="EMBL" id="JAACJL010000046">
    <property type="protein sequence ID" value="KAF4612894.1"/>
    <property type="molecule type" value="Genomic_DNA"/>
</dbReference>
<evidence type="ECO:0000313" key="1">
    <source>
        <dbReference type="EMBL" id="KAF4612894.1"/>
    </source>
</evidence>
<organism evidence="1 2">
    <name type="scientific">Agrocybe pediades</name>
    <dbReference type="NCBI Taxonomy" id="84607"/>
    <lineage>
        <taxon>Eukaryota</taxon>
        <taxon>Fungi</taxon>
        <taxon>Dikarya</taxon>
        <taxon>Basidiomycota</taxon>
        <taxon>Agaricomycotina</taxon>
        <taxon>Agaricomycetes</taxon>
        <taxon>Agaricomycetidae</taxon>
        <taxon>Agaricales</taxon>
        <taxon>Agaricineae</taxon>
        <taxon>Strophariaceae</taxon>
        <taxon>Agrocybe</taxon>
    </lineage>
</organism>
<accession>A0A8H4QL54</accession>
<sequence length="284" mass="31652">MTSLAPLELNAISKLVITNFPSSSSTVHLTRRNPAPLKGCYTIQPSILPNGPPERLASTLPPPGNFELTISLDEMIGDGRCGKVYTTSLLHLVDPSSSSLADIINPGLPYLPSLVIKVADQDRVDDLANEASVYDEMESLQGVVIPRCYGWFEVEVAGRAMRSNDGSLKISILLFERVGGHLPVGETLPDRDISRLGIHQPDMRYSNLLFAPNDSTDHPSSFPSLPSKPCPYHQRTHSYRIIDLDRARKTDWTLKQHYYEHVRTLGRLLESMESMGNVLEPWEY</sequence>
<comment type="caution">
    <text evidence="1">The sequence shown here is derived from an EMBL/GenBank/DDBJ whole genome shotgun (WGS) entry which is preliminary data.</text>
</comment>
<proteinExistence type="predicted"/>
<keyword evidence="2" id="KW-1185">Reference proteome</keyword>
<evidence type="ECO:0000313" key="2">
    <source>
        <dbReference type="Proteomes" id="UP000521872"/>
    </source>
</evidence>
<dbReference type="AlphaFoldDB" id="A0A8H4QL54"/>
<gene>
    <name evidence="1" type="ORF">D9613_011116</name>
</gene>
<protein>
    <submittedName>
        <fullName evidence="1">Uncharacterized protein</fullName>
    </submittedName>
</protein>
<name>A0A8H4QL54_9AGAR</name>
<reference evidence="1 2" key="1">
    <citation type="submission" date="2019-12" db="EMBL/GenBank/DDBJ databases">
        <authorList>
            <person name="Floudas D."/>
            <person name="Bentzer J."/>
            <person name="Ahren D."/>
            <person name="Johansson T."/>
            <person name="Persson P."/>
            <person name="Tunlid A."/>
        </authorList>
    </citation>
    <scope>NUCLEOTIDE SEQUENCE [LARGE SCALE GENOMIC DNA]</scope>
    <source>
        <strain evidence="1 2">CBS 102.39</strain>
    </source>
</reference>
<dbReference type="Proteomes" id="UP000521872">
    <property type="component" value="Unassembled WGS sequence"/>
</dbReference>